<protein>
    <submittedName>
        <fullName evidence="1">Uncharacterized protein</fullName>
    </submittedName>
</protein>
<name>A0A9X0D1A5_9CNID</name>
<reference evidence="1" key="1">
    <citation type="submission" date="2023-01" db="EMBL/GenBank/DDBJ databases">
        <title>Genome assembly of the deep-sea coral Lophelia pertusa.</title>
        <authorList>
            <person name="Herrera S."/>
            <person name="Cordes E."/>
        </authorList>
    </citation>
    <scope>NUCLEOTIDE SEQUENCE</scope>
    <source>
        <strain evidence="1">USNM1676648</strain>
        <tissue evidence="1">Polyp</tissue>
    </source>
</reference>
<dbReference type="OrthoDB" id="10635748at2759"/>
<proteinExistence type="predicted"/>
<sequence>MAELDDDIIHLEESENKTMMKLKEAYSTKKDLRPPGQLGSKVLMLGQFRQEITNVTIYICRQEIISVTIYICRQEIISVTIYICRQEIISVTIYICRQDIISVANYIYRQEIISVTIYICKYRQLHLQTRNHQLLPAQVCIYQLYRLPRWKMILKITKMVLQLSAEIAKF</sequence>
<evidence type="ECO:0000313" key="2">
    <source>
        <dbReference type="Proteomes" id="UP001163046"/>
    </source>
</evidence>
<evidence type="ECO:0000313" key="1">
    <source>
        <dbReference type="EMBL" id="KAJ7383487.1"/>
    </source>
</evidence>
<dbReference type="Proteomes" id="UP001163046">
    <property type="component" value="Unassembled WGS sequence"/>
</dbReference>
<organism evidence="1 2">
    <name type="scientific">Desmophyllum pertusum</name>
    <dbReference type="NCBI Taxonomy" id="174260"/>
    <lineage>
        <taxon>Eukaryota</taxon>
        <taxon>Metazoa</taxon>
        <taxon>Cnidaria</taxon>
        <taxon>Anthozoa</taxon>
        <taxon>Hexacorallia</taxon>
        <taxon>Scleractinia</taxon>
        <taxon>Caryophylliina</taxon>
        <taxon>Caryophylliidae</taxon>
        <taxon>Desmophyllum</taxon>
    </lineage>
</organism>
<dbReference type="AlphaFoldDB" id="A0A9X0D1A5"/>
<dbReference type="EMBL" id="MU825898">
    <property type="protein sequence ID" value="KAJ7383487.1"/>
    <property type="molecule type" value="Genomic_DNA"/>
</dbReference>
<accession>A0A9X0D1A5</accession>
<gene>
    <name evidence="1" type="ORF">OS493_027651</name>
</gene>
<keyword evidence="2" id="KW-1185">Reference proteome</keyword>
<comment type="caution">
    <text evidence="1">The sequence shown here is derived from an EMBL/GenBank/DDBJ whole genome shotgun (WGS) entry which is preliminary data.</text>
</comment>